<evidence type="ECO:0000313" key="3">
    <source>
        <dbReference type="Proteomes" id="UP000284824"/>
    </source>
</evidence>
<keyword evidence="3" id="KW-1185">Reference proteome</keyword>
<dbReference type="RefSeq" id="WP_206641834.1">
    <property type="nucleotide sequence ID" value="NZ_SAUN01000001.1"/>
</dbReference>
<sequence length="175" mass="17748">MTMPDPTNGIDGNGVDYAPRPIWPDARLMWTGGAATALVAALIVLVGVLFTRGVLGIPVLAPERAGVFGDSTTITYAVSAAAAAFLATALLHLLLIAVPSPFSFFGCIAALGTLGAVIGPLTRDALLDSKITAAVINLAVGVAVISLLSGVAHSALQRAGSRRPPGSHADGRGRW</sequence>
<dbReference type="Pfam" id="PF19545">
    <property type="entry name" value="DUF6069"/>
    <property type="match status" value="1"/>
</dbReference>
<feature type="transmembrane region" description="Helical" evidence="1">
    <location>
        <begin position="102"/>
        <end position="122"/>
    </location>
</feature>
<feature type="transmembrane region" description="Helical" evidence="1">
    <location>
        <begin position="74"/>
        <end position="95"/>
    </location>
</feature>
<feature type="transmembrane region" description="Helical" evidence="1">
    <location>
        <begin position="28"/>
        <end position="54"/>
    </location>
</feature>
<evidence type="ECO:0000313" key="2">
    <source>
        <dbReference type="EMBL" id="RVX45019.1"/>
    </source>
</evidence>
<dbReference type="Proteomes" id="UP000284824">
    <property type="component" value="Unassembled WGS sequence"/>
</dbReference>
<evidence type="ECO:0000256" key="1">
    <source>
        <dbReference type="SAM" id="Phobius"/>
    </source>
</evidence>
<comment type="caution">
    <text evidence="2">The sequence shown here is derived from an EMBL/GenBank/DDBJ whole genome shotgun (WGS) entry which is preliminary data.</text>
</comment>
<reference evidence="2 3" key="1">
    <citation type="submission" date="2019-01" db="EMBL/GenBank/DDBJ databases">
        <title>Sequencing the genomes of 1000 actinobacteria strains.</title>
        <authorList>
            <person name="Klenk H.-P."/>
        </authorList>
    </citation>
    <scope>NUCLEOTIDE SEQUENCE [LARGE SCALE GENOMIC DNA]</scope>
    <source>
        <strain evidence="2 3">DSM 43925</strain>
    </source>
</reference>
<dbReference type="InterPro" id="IPR045713">
    <property type="entry name" value="DUF6069"/>
</dbReference>
<protein>
    <submittedName>
        <fullName evidence="2">Uncharacterized protein</fullName>
    </submittedName>
</protein>
<dbReference type="EMBL" id="SAUN01000001">
    <property type="protein sequence ID" value="RVX45019.1"/>
    <property type="molecule type" value="Genomic_DNA"/>
</dbReference>
<accession>A0A438MGP3</accession>
<dbReference type="AlphaFoldDB" id="A0A438MGP3"/>
<organism evidence="2 3">
    <name type="scientific">Nonomuraea polychroma</name>
    <dbReference type="NCBI Taxonomy" id="46176"/>
    <lineage>
        <taxon>Bacteria</taxon>
        <taxon>Bacillati</taxon>
        <taxon>Actinomycetota</taxon>
        <taxon>Actinomycetes</taxon>
        <taxon>Streptosporangiales</taxon>
        <taxon>Streptosporangiaceae</taxon>
        <taxon>Nonomuraea</taxon>
    </lineage>
</organism>
<keyword evidence="1" id="KW-0472">Membrane</keyword>
<feature type="transmembrane region" description="Helical" evidence="1">
    <location>
        <begin position="134"/>
        <end position="156"/>
    </location>
</feature>
<name>A0A438MGP3_9ACTN</name>
<proteinExistence type="predicted"/>
<keyword evidence="1" id="KW-0812">Transmembrane</keyword>
<gene>
    <name evidence="2" type="ORF">EDD27_7795</name>
</gene>
<keyword evidence="1" id="KW-1133">Transmembrane helix</keyword>